<feature type="domain" description="Lon N-terminal" evidence="2">
    <location>
        <begin position="71"/>
        <end position="297"/>
    </location>
</feature>
<dbReference type="STRING" id="337451.A0A3S3QYR3"/>
<keyword evidence="3" id="KW-0378">Hydrolase</keyword>
<evidence type="ECO:0000313" key="3">
    <source>
        <dbReference type="EMBL" id="RWR92756.1"/>
    </source>
</evidence>
<sequence length="311" mass="34506">MSCSCGTPTLPLSPPNRLRRNPNPRFCSRIPASLSSISSSSSSSLKITIFGDSQRLQNRPRISPKSSILDLPLLPFELDEVLVPSESKTLHLYEARFLALLEESLARKKLFVHFVLEPVLTSRSSVEASFAARYGCLVLIENVERLEIGALVSIRGIGRVTIVKFIEVEPYIRGAVIPLRDNIPDCMGDINSVVKELKDALYDLNSLEIKLKESKDEPLQTRVKNSVSWAEREMLADCFEAFVPTLAERMSFAALQPVSGSTGSELLKLQKEKLQAMDLKDTSERLAYSVKFVKQNIALVAAKLAIQSIEA</sequence>
<dbReference type="Proteomes" id="UP000283530">
    <property type="component" value="Unassembled WGS sequence"/>
</dbReference>
<dbReference type="InterPro" id="IPR046336">
    <property type="entry name" value="Lon_prtase_N_sf"/>
</dbReference>
<evidence type="ECO:0000313" key="4">
    <source>
        <dbReference type="Proteomes" id="UP000283530"/>
    </source>
</evidence>
<dbReference type="AlphaFoldDB" id="A0A3S3QYR3"/>
<dbReference type="GO" id="GO:0008233">
    <property type="term" value="F:peptidase activity"/>
    <property type="evidence" value="ECO:0007669"/>
    <property type="project" value="UniProtKB-KW"/>
</dbReference>
<dbReference type="Gene3D" id="2.30.130.40">
    <property type="entry name" value="LON domain-like"/>
    <property type="match status" value="1"/>
</dbReference>
<dbReference type="PROSITE" id="PS51787">
    <property type="entry name" value="LON_N"/>
    <property type="match status" value="1"/>
</dbReference>
<evidence type="ECO:0000256" key="1">
    <source>
        <dbReference type="SAM" id="MobiDB-lite"/>
    </source>
</evidence>
<accession>A0A3S3QYR3</accession>
<dbReference type="InterPro" id="IPR003111">
    <property type="entry name" value="Lon_prtase_N"/>
</dbReference>
<dbReference type="EMBL" id="QPKB01000009">
    <property type="protein sequence ID" value="RWR92756.1"/>
    <property type="molecule type" value="Genomic_DNA"/>
</dbReference>
<gene>
    <name evidence="3" type="ORF">CKAN_02197800</name>
</gene>
<dbReference type="PANTHER" id="PTHR46732">
    <property type="entry name" value="ATP-DEPENDENT PROTEASE LA (LON) DOMAIN PROTEIN"/>
    <property type="match status" value="1"/>
</dbReference>
<protein>
    <submittedName>
        <fullName evidence="3">ATP-dependent protease La domain-containing protein isoform 1</fullName>
    </submittedName>
</protein>
<dbReference type="Pfam" id="PF02190">
    <property type="entry name" value="LON_substr_bdg"/>
    <property type="match status" value="1"/>
</dbReference>
<dbReference type="OrthoDB" id="3919at2759"/>
<evidence type="ECO:0000259" key="2">
    <source>
        <dbReference type="PROSITE" id="PS51787"/>
    </source>
</evidence>
<comment type="caution">
    <text evidence="3">The sequence shown here is derived from an EMBL/GenBank/DDBJ whole genome shotgun (WGS) entry which is preliminary data.</text>
</comment>
<proteinExistence type="predicted"/>
<dbReference type="InterPro" id="IPR015947">
    <property type="entry name" value="PUA-like_sf"/>
</dbReference>
<reference evidence="3 4" key="1">
    <citation type="journal article" date="2019" name="Nat. Plants">
        <title>Stout camphor tree genome fills gaps in understanding of flowering plant genome evolution.</title>
        <authorList>
            <person name="Chaw S.M."/>
            <person name="Liu Y.C."/>
            <person name="Wu Y.W."/>
            <person name="Wang H.Y."/>
            <person name="Lin C.I."/>
            <person name="Wu C.S."/>
            <person name="Ke H.M."/>
            <person name="Chang L.Y."/>
            <person name="Hsu C.Y."/>
            <person name="Yang H.T."/>
            <person name="Sudianto E."/>
            <person name="Hsu M.H."/>
            <person name="Wu K.P."/>
            <person name="Wang L.N."/>
            <person name="Leebens-Mack J.H."/>
            <person name="Tsai I.J."/>
        </authorList>
    </citation>
    <scope>NUCLEOTIDE SEQUENCE [LARGE SCALE GENOMIC DNA]</scope>
    <source>
        <strain evidence="4">cv. Chaw 1501</strain>
        <tissue evidence="3">Young leaves</tissue>
    </source>
</reference>
<organism evidence="3 4">
    <name type="scientific">Cinnamomum micranthum f. kanehirae</name>
    <dbReference type="NCBI Taxonomy" id="337451"/>
    <lineage>
        <taxon>Eukaryota</taxon>
        <taxon>Viridiplantae</taxon>
        <taxon>Streptophyta</taxon>
        <taxon>Embryophyta</taxon>
        <taxon>Tracheophyta</taxon>
        <taxon>Spermatophyta</taxon>
        <taxon>Magnoliopsida</taxon>
        <taxon>Magnoliidae</taxon>
        <taxon>Laurales</taxon>
        <taxon>Lauraceae</taxon>
        <taxon>Cinnamomum</taxon>
    </lineage>
</organism>
<name>A0A3S3QYR3_9MAGN</name>
<keyword evidence="3" id="KW-0645">Protease</keyword>
<keyword evidence="4" id="KW-1185">Reference proteome</keyword>
<dbReference type="SUPFAM" id="SSF88697">
    <property type="entry name" value="PUA domain-like"/>
    <property type="match status" value="1"/>
</dbReference>
<dbReference type="GO" id="GO:0006508">
    <property type="term" value="P:proteolysis"/>
    <property type="evidence" value="ECO:0007669"/>
    <property type="project" value="UniProtKB-KW"/>
</dbReference>
<dbReference type="PANTHER" id="PTHR46732:SF5">
    <property type="entry name" value="ATP-DEPENDENT PROTEASE LA (LON) DOMAIN PROTEIN"/>
    <property type="match status" value="1"/>
</dbReference>
<feature type="region of interest" description="Disordered" evidence="1">
    <location>
        <begin position="1"/>
        <end position="23"/>
    </location>
</feature>